<dbReference type="EMBL" id="LXQA010022776">
    <property type="protein sequence ID" value="MCH92475.1"/>
    <property type="molecule type" value="Genomic_DNA"/>
</dbReference>
<accession>A0A392MZT1</accession>
<dbReference type="CDD" id="cd00042">
    <property type="entry name" value="CY"/>
    <property type="match status" value="1"/>
</dbReference>
<comment type="similarity">
    <text evidence="3">Belongs to the cystatin family. Phytocystatin subfamily.</text>
</comment>
<evidence type="ECO:0000313" key="6">
    <source>
        <dbReference type="Proteomes" id="UP000265520"/>
    </source>
</evidence>
<dbReference type="PANTHER" id="PTHR11413">
    <property type="entry name" value="CYSTATIN FAMILY MEMBER"/>
    <property type="match status" value="1"/>
</dbReference>
<protein>
    <recommendedName>
        <fullName evidence="3">Cysteine proteinase inhibitor</fullName>
    </recommendedName>
</protein>
<dbReference type="InterPro" id="IPR046350">
    <property type="entry name" value="Cystatin_sf"/>
</dbReference>
<feature type="non-terminal residue" evidence="5">
    <location>
        <position position="215"/>
    </location>
</feature>
<keyword evidence="1 3" id="KW-0646">Protease inhibitor</keyword>
<organism evidence="5 6">
    <name type="scientific">Trifolium medium</name>
    <dbReference type="NCBI Taxonomy" id="97028"/>
    <lineage>
        <taxon>Eukaryota</taxon>
        <taxon>Viridiplantae</taxon>
        <taxon>Streptophyta</taxon>
        <taxon>Embryophyta</taxon>
        <taxon>Tracheophyta</taxon>
        <taxon>Spermatophyta</taxon>
        <taxon>Magnoliopsida</taxon>
        <taxon>eudicotyledons</taxon>
        <taxon>Gunneridae</taxon>
        <taxon>Pentapetalae</taxon>
        <taxon>rosids</taxon>
        <taxon>fabids</taxon>
        <taxon>Fabales</taxon>
        <taxon>Fabaceae</taxon>
        <taxon>Papilionoideae</taxon>
        <taxon>50 kb inversion clade</taxon>
        <taxon>NPAAA clade</taxon>
        <taxon>Hologalegina</taxon>
        <taxon>IRL clade</taxon>
        <taxon>Trifolieae</taxon>
        <taxon>Trifolium</taxon>
    </lineage>
</organism>
<evidence type="ECO:0000256" key="2">
    <source>
        <dbReference type="ARBA" id="ARBA00022704"/>
    </source>
</evidence>
<dbReference type="SUPFAM" id="SSF54403">
    <property type="entry name" value="Cystatin/monellin"/>
    <property type="match status" value="2"/>
</dbReference>
<keyword evidence="2 3" id="KW-0789">Thiol protease inhibitor</keyword>
<dbReference type="InterPro" id="IPR000010">
    <property type="entry name" value="Cystatin_dom"/>
</dbReference>
<evidence type="ECO:0000256" key="3">
    <source>
        <dbReference type="RuleBase" id="RU362130"/>
    </source>
</evidence>
<dbReference type="GO" id="GO:0004869">
    <property type="term" value="F:cysteine-type endopeptidase inhibitor activity"/>
    <property type="evidence" value="ECO:0007669"/>
    <property type="project" value="UniProtKB-KW"/>
</dbReference>
<name>A0A392MZT1_9FABA</name>
<dbReference type="Gene3D" id="3.10.450.10">
    <property type="match status" value="2"/>
</dbReference>
<keyword evidence="6" id="KW-1185">Reference proteome</keyword>
<dbReference type="SMART" id="SM00043">
    <property type="entry name" value="CY"/>
    <property type="match status" value="1"/>
</dbReference>
<comment type="caution">
    <text evidence="5">The sequence shown here is derived from an EMBL/GenBank/DDBJ whole genome shotgun (WGS) entry which is preliminary data.</text>
</comment>
<gene>
    <name evidence="5" type="ORF">A2U01_0013415</name>
</gene>
<proteinExistence type="inferred from homology"/>
<dbReference type="InterPro" id="IPR027214">
    <property type="entry name" value="Cystatin"/>
</dbReference>
<reference evidence="5 6" key="1">
    <citation type="journal article" date="2018" name="Front. Plant Sci.">
        <title>Red Clover (Trifolium pratense) and Zigzag Clover (T. medium) - A Picture of Genomic Similarities and Differences.</title>
        <authorList>
            <person name="Dluhosova J."/>
            <person name="Istvanek J."/>
            <person name="Nedelnik J."/>
            <person name="Repkova J."/>
        </authorList>
    </citation>
    <scope>NUCLEOTIDE SEQUENCE [LARGE SCALE GENOMIC DNA]</scope>
    <source>
        <strain evidence="6">cv. 10/8</strain>
        <tissue evidence="5">Leaf</tissue>
    </source>
</reference>
<dbReference type="PANTHER" id="PTHR11413:SF116">
    <property type="entry name" value="MULTICYSTATIN"/>
    <property type="match status" value="1"/>
</dbReference>
<dbReference type="Pfam" id="PF00031">
    <property type="entry name" value="Cystatin"/>
    <property type="match status" value="1"/>
</dbReference>
<feature type="domain" description="Cystatin" evidence="4">
    <location>
        <begin position="11"/>
        <end position="101"/>
    </location>
</feature>
<sequence length="215" mass="24564">MLRLRRQVEGRICGGITEVEGSENDPKFISLARFAVEQHNKKENAILEFVKVVNAKQQGVAGMLYYITLHAKVGEKVNVYEAKIWERDWLNLIELTEFKLIEGGYCKLEDLPANNSLARFAVDQQNKKNLRRAASTWTGVSNVGGRPRKLSKYNVTDFNKYLIDPTDYNLARLAVDKYNLKKNANLEFVKVVHKKQFSSTGTFYNVTLEAKDGEK</sequence>
<evidence type="ECO:0000256" key="1">
    <source>
        <dbReference type="ARBA" id="ARBA00022690"/>
    </source>
</evidence>
<dbReference type="AlphaFoldDB" id="A0A392MZT1"/>
<evidence type="ECO:0000313" key="5">
    <source>
        <dbReference type="EMBL" id="MCH92475.1"/>
    </source>
</evidence>
<evidence type="ECO:0000259" key="4">
    <source>
        <dbReference type="SMART" id="SM00043"/>
    </source>
</evidence>
<dbReference type="Proteomes" id="UP000265520">
    <property type="component" value="Unassembled WGS sequence"/>
</dbReference>